<gene>
    <name evidence="7" type="ORF">A3J93_01280</name>
</gene>
<comment type="caution">
    <text evidence="7">The sequence shown here is derived from an EMBL/GenBank/DDBJ whole genome shotgun (WGS) entry which is preliminary data.</text>
</comment>
<protein>
    <recommendedName>
        <fullName evidence="9">RNA polymerase sigma factor</fullName>
    </recommendedName>
</protein>
<dbReference type="Gene3D" id="1.10.10.10">
    <property type="entry name" value="Winged helix-like DNA-binding domain superfamily/Winged helix DNA-binding domain"/>
    <property type="match status" value="1"/>
</dbReference>
<comment type="similarity">
    <text evidence="1">Belongs to the sigma-70 factor family. ECF subfamily.</text>
</comment>
<dbReference type="InterPro" id="IPR013324">
    <property type="entry name" value="RNA_pol_sigma_r3/r4-like"/>
</dbReference>
<evidence type="ECO:0000256" key="1">
    <source>
        <dbReference type="ARBA" id="ARBA00010641"/>
    </source>
</evidence>
<evidence type="ECO:0000256" key="3">
    <source>
        <dbReference type="ARBA" id="ARBA00023082"/>
    </source>
</evidence>
<dbReference type="InterPro" id="IPR039425">
    <property type="entry name" value="RNA_pol_sigma-70-like"/>
</dbReference>
<accession>A0A1F6NXV0</accession>
<dbReference type="Pfam" id="PF08281">
    <property type="entry name" value="Sigma70_r4_2"/>
    <property type="match status" value="1"/>
</dbReference>
<dbReference type="GO" id="GO:0016987">
    <property type="term" value="F:sigma factor activity"/>
    <property type="evidence" value="ECO:0007669"/>
    <property type="project" value="UniProtKB-KW"/>
</dbReference>
<dbReference type="AlphaFoldDB" id="A0A1F6NXV0"/>
<dbReference type="InterPro" id="IPR013325">
    <property type="entry name" value="RNA_pol_sigma_r2"/>
</dbReference>
<dbReference type="PANTHER" id="PTHR43133:SF57">
    <property type="entry name" value="RNA POLYMERASE SIGMA-70 FACTOR"/>
    <property type="match status" value="1"/>
</dbReference>
<dbReference type="CDD" id="cd06171">
    <property type="entry name" value="Sigma70_r4"/>
    <property type="match status" value="1"/>
</dbReference>
<dbReference type="EMBL" id="MFQZ01000001">
    <property type="protein sequence ID" value="OGH88711.1"/>
    <property type="molecule type" value="Genomic_DNA"/>
</dbReference>
<evidence type="ECO:0000313" key="8">
    <source>
        <dbReference type="Proteomes" id="UP000177907"/>
    </source>
</evidence>
<dbReference type="STRING" id="1798704.A3J93_01280"/>
<dbReference type="Proteomes" id="UP000177907">
    <property type="component" value="Unassembled WGS sequence"/>
</dbReference>
<name>A0A1F6NXV0_9BACT</name>
<feature type="domain" description="RNA polymerase sigma factor 70 region 4 type 2" evidence="6">
    <location>
        <begin position="125"/>
        <end position="177"/>
    </location>
</feature>
<evidence type="ECO:0000313" key="7">
    <source>
        <dbReference type="EMBL" id="OGH88711.1"/>
    </source>
</evidence>
<evidence type="ECO:0000256" key="2">
    <source>
        <dbReference type="ARBA" id="ARBA00023015"/>
    </source>
</evidence>
<keyword evidence="3" id="KW-0731">Sigma factor</keyword>
<dbReference type="SUPFAM" id="SSF88659">
    <property type="entry name" value="Sigma3 and sigma4 domains of RNA polymerase sigma factors"/>
    <property type="match status" value="1"/>
</dbReference>
<evidence type="ECO:0000259" key="6">
    <source>
        <dbReference type="Pfam" id="PF08281"/>
    </source>
</evidence>
<dbReference type="PANTHER" id="PTHR43133">
    <property type="entry name" value="RNA POLYMERASE ECF-TYPE SIGMA FACTO"/>
    <property type="match status" value="1"/>
</dbReference>
<evidence type="ECO:0000259" key="5">
    <source>
        <dbReference type="Pfam" id="PF04542"/>
    </source>
</evidence>
<keyword evidence="4" id="KW-0804">Transcription</keyword>
<dbReference type="InterPro" id="IPR007627">
    <property type="entry name" value="RNA_pol_sigma70_r2"/>
</dbReference>
<keyword evidence="2" id="KW-0805">Transcription regulation</keyword>
<dbReference type="SUPFAM" id="SSF88946">
    <property type="entry name" value="Sigma2 domain of RNA polymerase sigma factors"/>
    <property type="match status" value="1"/>
</dbReference>
<dbReference type="NCBIfam" id="TIGR02937">
    <property type="entry name" value="sigma70-ECF"/>
    <property type="match status" value="1"/>
</dbReference>
<dbReference type="GO" id="GO:0006352">
    <property type="term" value="P:DNA-templated transcription initiation"/>
    <property type="evidence" value="ECO:0007669"/>
    <property type="project" value="InterPro"/>
</dbReference>
<dbReference type="GO" id="GO:0003677">
    <property type="term" value="F:DNA binding"/>
    <property type="evidence" value="ECO:0007669"/>
    <property type="project" value="InterPro"/>
</dbReference>
<evidence type="ECO:0000256" key="4">
    <source>
        <dbReference type="ARBA" id="ARBA00023163"/>
    </source>
</evidence>
<dbReference type="InterPro" id="IPR013249">
    <property type="entry name" value="RNA_pol_sigma70_r4_t2"/>
</dbReference>
<feature type="domain" description="RNA polymerase sigma-70 region 2" evidence="5">
    <location>
        <begin position="27"/>
        <end position="95"/>
    </location>
</feature>
<proteinExistence type="inferred from homology"/>
<sequence>MVLGNWNEKLLLFRLQTKRDPDAFAALYDLYSERIYRFVFFKVGGQADAEDIVSESFLKTWNYINSHRDEEVKSFSGLLYRIARNCIVDYYRQKNSTNQTSGELSDDLGDGGKWYEELRDQVDGRQIIQAIKKLKQEYQEVITLRYVDELRMEEIAEITGKGKIAVRVTLHRALKKLKEIVEL</sequence>
<dbReference type="InterPro" id="IPR036388">
    <property type="entry name" value="WH-like_DNA-bd_sf"/>
</dbReference>
<organism evidence="7 8">
    <name type="scientific">Candidatus Magasanikbacteria bacterium RIFOXYC2_FULL_42_28</name>
    <dbReference type="NCBI Taxonomy" id="1798704"/>
    <lineage>
        <taxon>Bacteria</taxon>
        <taxon>Candidatus Magasanikiibacteriota</taxon>
    </lineage>
</organism>
<dbReference type="Pfam" id="PF04542">
    <property type="entry name" value="Sigma70_r2"/>
    <property type="match status" value="1"/>
</dbReference>
<dbReference type="InterPro" id="IPR014284">
    <property type="entry name" value="RNA_pol_sigma-70_dom"/>
</dbReference>
<evidence type="ECO:0008006" key="9">
    <source>
        <dbReference type="Google" id="ProtNLM"/>
    </source>
</evidence>
<reference evidence="7 8" key="1">
    <citation type="journal article" date="2016" name="Nat. Commun.">
        <title>Thousands of microbial genomes shed light on interconnected biogeochemical processes in an aquifer system.</title>
        <authorList>
            <person name="Anantharaman K."/>
            <person name="Brown C.T."/>
            <person name="Hug L.A."/>
            <person name="Sharon I."/>
            <person name="Castelle C.J."/>
            <person name="Probst A.J."/>
            <person name="Thomas B.C."/>
            <person name="Singh A."/>
            <person name="Wilkins M.J."/>
            <person name="Karaoz U."/>
            <person name="Brodie E.L."/>
            <person name="Williams K.H."/>
            <person name="Hubbard S.S."/>
            <person name="Banfield J.F."/>
        </authorList>
    </citation>
    <scope>NUCLEOTIDE SEQUENCE [LARGE SCALE GENOMIC DNA]</scope>
</reference>
<dbReference type="Gene3D" id="1.10.1740.10">
    <property type="match status" value="1"/>
</dbReference>